<organism evidence="2">
    <name type="scientific">uncultured Chloroflexia bacterium</name>
    <dbReference type="NCBI Taxonomy" id="1672391"/>
    <lineage>
        <taxon>Bacteria</taxon>
        <taxon>Bacillati</taxon>
        <taxon>Chloroflexota</taxon>
        <taxon>Chloroflexia</taxon>
        <taxon>environmental samples</taxon>
    </lineage>
</organism>
<accession>A0A6J4JXX9</accession>
<reference evidence="2" key="1">
    <citation type="submission" date="2020-02" db="EMBL/GenBank/DDBJ databases">
        <authorList>
            <person name="Meier V. D."/>
        </authorList>
    </citation>
    <scope>NUCLEOTIDE SEQUENCE</scope>
    <source>
        <strain evidence="2">AVDCRST_MAG26</strain>
    </source>
</reference>
<keyword evidence="1" id="KW-1133">Transmembrane helix</keyword>
<keyword evidence="1" id="KW-0812">Transmembrane</keyword>
<protein>
    <recommendedName>
        <fullName evidence="3">VCBS repeat-containing protein</fullName>
    </recommendedName>
</protein>
<gene>
    <name evidence="2" type="ORF">AVDCRST_MAG26-4034</name>
</gene>
<name>A0A6J4JXX9_9CHLR</name>
<evidence type="ECO:0000256" key="1">
    <source>
        <dbReference type="SAM" id="Phobius"/>
    </source>
</evidence>
<proteinExistence type="predicted"/>
<sequence length="174" mass="19702">MAITSRNLQPPAARRVFGSSPWQRRFGALRPYLQPAGYILVAYLLVHLLMGRGQTLLDDMRYGRPRTEHLTGMVGHHETTGEPTHFIAMNLNRRVVVMELPGGDVTKAQMLQGPYLFGANEDLTPVRLRLHDMNGDKKDDLVVSVKKEQIIYINAGENFRLINADERRALDQVP</sequence>
<keyword evidence="1" id="KW-0472">Membrane</keyword>
<evidence type="ECO:0000313" key="2">
    <source>
        <dbReference type="EMBL" id="CAA9290220.1"/>
    </source>
</evidence>
<evidence type="ECO:0008006" key="3">
    <source>
        <dbReference type="Google" id="ProtNLM"/>
    </source>
</evidence>
<dbReference type="EMBL" id="CADCTK010000943">
    <property type="protein sequence ID" value="CAA9290220.1"/>
    <property type="molecule type" value="Genomic_DNA"/>
</dbReference>
<dbReference type="AlphaFoldDB" id="A0A6J4JXX9"/>
<feature type="transmembrane region" description="Helical" evidence="1">
    <location>
        <begin position="32"/>
        <end position="51"/>
    </location>
</feature>